<evidence type="ECO:0000256" key="3">
    <source>
        <dbReference type="ARBA" id="ARBA00022552"/>
    </source>
</evidence>
<organism evidence="7 8">
    <name type="scientific">Tribonema minus</name>
    <dbReference type="NCBI Taxonomy" id="303371"/>
    <lineage>
        <taxon>Eukaryota</taxon>
        <taxon>Sar</taxon>
        <taxon>Stramenopiles</taxon>
        <taxon>Ochrophyta</taxon>
        <taxon>PX clade</taxon>
        <taxon>Xanthophyceae</taxon>
        <taxon>Tribonematales</taxon>
        <taxon>Tribonemataceae</taxon>
        <taxon>Tribonema</taxon>
    </lineage>
</organism>
<comment type="subcellular location">
    <subcellularLocation>
        <location evidence="6">Cytoplasm</location>
    </subcellularLocation>
    <subcellularLocation>
        <location evidence="6">Nucleus</location>
        <location evidence="6">Nucleolus</location>
    </subcellularLocation>
    <subcellularLocation>
        <location evidence="1 6">Nucleus</location>
    </subcellularLocation>
</comment>
<dbReference type="InterPro" id="IPR011082">
    <property type="entry name" value="Exosome-assoc_fac/DNA_repair"/>
</dbReference>
<dbReference type="PANTHER" id="PTHR15341:SF3">
    <property type="entry name" value="NUCLEAR NUCLEIC ACID-BINDING PROTEIN C1D"/>
    <property type="match status" value="1"/>
</dbReference>
<comment type="similarity">
    <text evidence="2 6">Belongs to the C1D family.</text>
</comment>
<keyword evidence="4 6" id="KW-0694">RNA-binding</keyword>
<dbReference type="AlphaFoldDB" id="A0A835ZH36"/>
<evidence type="ECO:0000313" key="8">
    <source>
        <dbReference type="Proteomes" id="UP000664859"/>
    </source>
</evidence>
<evidence type="ECO:0000256" key="1">
    <source>
        <dbReference type="ARBA" id="ARBA00004123"/>
    </source>
</evidence>
<evidence type="ECO:0000256" key="2">
    <source>
        <dbReference type="ARBA" id="ARBA00009154"/>
    </source>
</evidence>
<proteinExistence type="inferred from homology"/>
<reference evidence="7" key="1">
    <citation type="submission" date="2021-02" db="EMBL/GenBank/DDBJ databases">
        <title>First Annotated Genome of the Yellow-green Alga Tribonema minus.</title>
        <authorList>
            <person name="Mahan K.M."/>
        </authorList>
    </citation>
    <scope>NUCLEOTIDE SEQUENCE</scope>
    <source>
        <strain evidence="7">UTEX B ZZ1240</strain>
    </source>
</reference>
<keyword evidence="6" id="KW-0963">Cytoplasm</keyword>
<feature type="non-terminal residue" evidence="7">
    <location>
        <position position="163"/>
    </location>
</feature>
<dbReference type="Proteomes" id="UP000664859">
    <property type="component" value="Unassembled WGS sequence"/>
</dbReference>
<name>A0A835ZH36_9STRA</name>
<accession>A0A835ZH36</accession>
<dbReference type="OrthoDB" id="10261072at2759"/>
<keyword evidence="6" id="KW-0238">DNA-binding</keyword>
<dbReference type="GO" id="GO:0005737">
    <property type="term" value="C:cytoplasm"/>
    <property type="evidence" value="ECO:0007669"/>
    <property type="project" value="UniProtKB-SubCell"/>
</dbReference>
<comment type="caution">
    <text evidence="7">The sequence shown here is derived from an EMBL/GenBank/DDBJ whole genome shotgun (WGS) entry which is preliminary data.</text>
</comment>
<keyword evidence="5 6" id="KW-0539">Nucleus</keyword>
<dbReference type="GO" id="GO:0003677">
    <property type="term" value="F:DNA binding"/>
    <property type="evidence" value="ECO:0007669"/>
    <property type="project" value="UniProtKB-KW"/>
</dbReference>
<sequence length="163" mass="17158">MKKAKGGDGGGAGGSNSATDFVAPLTNLHKALHNLKSKLRPLTETTREELASQVTKQEMAKLNAAMAYGISSLYYMLLRTKGCDTTDHGVKKELDRIKGAMGRLQMVKVPQRGIVVNVAAAQRFIKHGLAGNEGVDEERRAREQAAADAGAQQKAAAAAAAAA</sequence>
<comment type="subunit">
    <text evidence="6">Monomer and homodimer.</text>
</comment>
<evidence type="ECO:0000256" key="4">
    <source>
        <dbReference type="ARBA" id="ARBA00022884"/>
    </source>
</evidence>
<dbReference type="PANTHER" id="PTHR15341">
    <property type="entry name" value="SUN-COR STEROID HORMONE RECEPTOR CO-REPRESSOR"/>
    <property type="match status" value="1"/>
</dbReference>
<dbReference type="InterPro" id="IPR007146">
    <property type="entry name" value="Sas10/Utp3/C1D"/>
</dbReference>
<dbReference type="GO" id="GO:0000460">
    <property type="term" value="P:maturation of 5.8S rRNA"/>
    <property type="evidence" value="ECO:0007669"/>
    <property type="project" value="TreeGrafter"/>
</dbReference>
<keyword evidence="8" id="KW-1185">Reference proteome</keyword>
<protein>
    <recommendedName>
        <fullName evidence="6">Nuclear nucleic acid-binding protein C1D</fullName>
    </recommendedName>
</protein>
<dbReference type="GO" id="GO:0010468">
    <property type="term" value="P:regulation of gene expression"/>
    <property type="evidence" value="ECO:0007669"/>
    <property type="project" value="TreeGrafter"/>
</dbReference>
<dbReference type="GO" id="GO:0005730">
    <property type="term" value="C:nucleolus"/>
    <property type="evidence" value="ECO:0007669"/>
    <property type="project" value="UniProtKB-SubCell"/>
</dbReference>
<keyword evidence="3 6" id="KW-0698">rRNA processing</keyword>
<dbReference type="GO" id="GO:0003723">
    <property type="term" value="F:RNA binding"/>
    <property type="evidence" value="ECO:0007669"/>
    <property type="project" value="UniProtKB-UniRule"/>
</dbReference>
<evidence type="ECO:0000256" key="6">
    <source>
        <dbReference type="RuleBase" id="RU368003"/>
    </source>
</evidence>
<dbReference type="GO" id="GO:0000178">
    <property type="term" value="C:exosome (RNase complex)"/>
    <property type="evidence" value="ECO:0007669"/>
    <property type="project" value="TreeGrafter"/>
</dbReference>
<dbReference type="Pfam" id="PF04000">
    <property type="entry name" value="Sas10_Utp3"/>
    <property type="match status" value="1"/>
</dbReference>
<evidence type="ECO:0000256" key="5">
    <source>
        <dbReference type="ARBA" id="ARBA00023242"/>
    </source>
</evidence>
<dbReference type="EMBL" id="JAFCMP010000011">
    <property type="protein sequence ID" value="KAG5192052.1"/>
    <property type="molecule type" value="Genomic_DNA"/>
</dbReference>
<comment type="function">
    <text evidence="6">Plays a role in the recruitment of the exosome to pre-rRNA to mediate the 3'-5' end processing of the 5.8S rRNA.</text>
</comment>
<evidence type="ECO:0000313" key="7">
    <source>
        <dbReference type="EMBL" id="KAG5192052.1"/>
    </source>
</evidence>
<gene>
    <name evidence="7" type="ORF">JKP88DRAFT_266346</name>
</gene>